<dbReference type="Gene3D" id="3.40.50.12780">
    <property type="entry name" value="N-terminal domain of ligase-like"/>
    <property type="match status" value="1"/>
</dbReference>
<protein>
    <submittedName>
        <fullName evidence="4">AMP-binding protein</fullName>
    </submittedName>
</protein>
<reference evidence="4 5" key="1">
    <citation type="submission" date="2019-07" db="EMBL/GenBank/DDBJ databases">
        <title>Novel species of Flavobacterium.</title>
        <authorList>
            <person name="Liu Q."/>
            <person name="Xin Y.-H."/>
        </authorList>
    </citation>
    <scope>NUCLEOTIDE SEQUENCE [LARGE SCALE GENOMIC DNA]</scope>
    <source>
        <strain evidence="4 5">LB3P56</strain>
    </source>
</reference>
<evidence type="ECO:0000256" key="1">
    <source>
        <dbReference type="ARBA" id="ARBA00006432"/>
    </source>
</evidence>
<comment type="caution">
    <text evidence="4">The sequence shown here is derived from an EMBL/GenBank/DDBJ whole genome shotgun (WGS) entry which is preliminary data.</text>
</comment>
<keyword evidence="2" id="KW-0436">Ligase</keyword>
<dbReference type="Proteomes" id="UP000318585">
    <property type="component" value="Unassembled WGS sequence"/>
</dbReference>
<name>A0A553CP32_9FLAO</name>
<dbReference type="SUPFAM" id="SSF56801">
    <property type="entry name" value="Acetyl-CoA synthetase-like"/>
    <property type="match status" value="1"/>
</dbReference>
<dbReference type="GO" id="GO:0006631">
    <property type="term" value="P:fatty acid metabolic process"/>
    <property type="evidence" value="ECO:0007669"/>
    <property type="project" value="TreeGrafter"/>
</dbReference>
<dbReference type="OrthoDB" id="8870348at2"/>
<evidence type="ECO:0000259" key="3">
    <source>
        <dbReference type="Pfam" id="PF00501"/>
    </source>
</evidence>
<keyword evidence="5" id="KW-1185">Reference proteome</keyword>
<dbReference type="InterPro" id="IPR000873">
    <property type="entry name" value="AMP-dep_synth/lig_dom"/>
</dbReference>
<dbReference type="Pfam" id="PF00501">
    <property type="entry name" value="AMP-binding"/>
    <property type="match status" value="1"/>
</dbReference>
<organism evidence="4 5">
    <name type="scientific">Flavobacterium franklandianum</name>
    <dbReference type="NCBI Taxonomy" id="2594430"/>
    <lineage>
        <taxon>Bacteria</taxon>
        <taxon>Pseudomonadati</taxon>
        <taxon>Bacteroidota</taxon>
        <taxon>Flavobacteriia</taxon>
        <taxon>Flavobacteriales</taxon>
        <taxon>Flavobacteriaceae</taxon>
        <taxon>Flavobacterium</taxon>
    </lineage>
</organism>
<dbReference type="EMBL" id="VJZR01000003">
    <property type="protein sequence ID" value="TRX22306.1"/>
    <property type="molecule type" value="Genomic_DNA"/>
</dbReference>
<dbReference type="AlphaFoldDB" id="A0A553CP32"/>
<sequence>MHQITYKNIHNRFKLNGIHISREEMFYVAYCFIKEGKPFEQHIGTFLLDWFDEKSYIELSTSGTTGVPKVIRIEKQAMLDSALATGDFFGLEPGNTMLHCLPTNYVAGKMMWVRSFILGLDMKFVEPTSNPLDKIDESFDFCAMVPLQAKNSLTQLKQKKIKKLIIGGVRIHRALEEELVKLPIEIYETYGMTETITHIAAKKIGAVAFTTLPNVTVSIDDRQCLVINAKKISKNDIVTNDIVKLISDTQFIWEGRLDNIINSGGIKLLPEKIEDKLSKLIPRRYFVFGKDDETLGEKAVLYVEGESFVIEDSVFNVLNKYEIPKEIIFIPKFHETATGKIMRNESVLSL</sequence>
<feature type="domain" description="AMP-dependent synthetase/ligase" evidence="3">
    <location>
        <begin position="61"/>
        <end position="219"/>
    </location>
</feature>
<gene>
    <name evidence="4" type="ORF">FNW17_05880</name>
</gene>
<dbReference type="InterPro" id="IPR042099">
    <property type="entry name" value="ANL_N_sf"/>
</dbReference>
<dbReference type="GO" id="GO:0031956">
    <property type="term" value="F:medium-chain fatty acid-CoA ligase activity"/>
    <property type="evidence" value="ECO:0007669"/>
    <property type="project" value="TreeGrafter"/>
</dbReference>
<evidence type="ECO:0000313" key="5">
    <source>
        <dbReference type="Proteomes" id="UP000318585"/>
    </source>
</evidence>
<evidence type="ECO:0000256" key="2">
    <source>
        <dbReference type="ARBA" id="ARBA00022598"/>
    </source>
</evidence>
<dbReference type="Gene3D" id="3.30.300.30">
    <property type="match status" value="1"/>
</dbReference>
<dbReference type="PANTHER" id="PTHR43201:SF5">
    <property type="entry name" value="MEDIUM-CHAIN ACYL-COA LIGASE ACSF2, MITOCHONDRIAL"/>
    <property type="match status" value="1"/>
</dbReference>
<dbReference type="PANTHER" id="PTHR43201">
    <property type="entry name" value="ACYL-COA SYNTHETASE"/>
    <property type="match status" value="1"/>
</dbReference>
<proteinExistence type="inferred from homology"/>
<dbReference type="InterPro" id="IPR045851">
    <property type="entry name" value="AMP-bd_C_sf"/>
</dbReference>
<comment type="similarity">
    <text evidence="1">Belongs to the ATP-dependent AMP-binding enzyme family.</text>
</comment>
<evidence type="ECO:0000313" key="4">
    <source>
        <dbReference type="EMBL" id="TRX22306.1"/>
    </source>
</evidence>
<accession>A0A553CP32</accession>